<dbReference type="InterPro" id="IPR019305">
    <property type="entry name" value="Uncharacterised_Smp"/>
</dbReference>
<feature type="transmembrane region" description="Helical" evidence="7">
    <location>
        <begin position="159"/>
        <end position="181"/>
    </location>
</feature>
<evidence type="ECO:0000256" key="6">
    <source>
        <dbReference type="ARBA" id="ARBA00023136"/>
    </source>
</evidence>
<keyword evidence="5 7" id="KW-1133">Transmembrane helix</keyword>
<comment type="similarity">
    <text evidence="2">Belongs to the Smp family.</text>
</comment>
<dbReference type="GO" id="GO:0005886">
    <property type="term" value="C:plasma membrane"/>
    <property type="evidence" value="ECO:0007669"/>
    <property type="project" value="UniProtKB-SubCell"/>
</dbReference>
<evidence type="ECO:0000256" key="7">
    <source>
        <dbReference type="SAM" id="Phobius"/>
    </source>
</evidence>
<dbReference type="EMBL" id="QEPN01000001">
    <property type="protein sequence ID" value="RDE73672.1"/>
    <property type="molecule type" value="Genomic_DNA"/>
</dbReference>
<sequence length="216" mass="24431">MYLSREKLIKVLLVLFILGLCVAVVGVILNGVKQFRIGSQLSSMSQVSSLSHVLVRQQANLFALMLAKNTKTEELNAALDSFAQEDFILDANLYSPSGQLIAQSQNALELKQSLLNSDTQQIVEPVLVKSELAGFLRVTFDSQYIKNTNDKIGAMFRQLYGELIILVLVGGLFVSVVYYLFPRRKIVIHTPVRQTVESNQGQAQRFHRRRRLYNRK</sequence>
<organism evidence="8 9">
    <name type="scientific">Haemophilus sputorum</name>
    <dbReference type="NCBI Taxonomy" id="1078480"/>
    <lineage>
        <taxon>Bacteria</taxon>
        <taxon>Pseudomonadati</taxon>
        <taxon>Pseudomonadota</taxon>
        <taxon>Gammaproteobacteria</taxon>
        <taxon>Pasteurellales</taxon>
        <taxon>Pasteurellaceae</taxon>
        <taxon>Haemophilus</taxon>
    </lineage>
</organism>
<evidence type="ECO:0000313" key="8">
    <source>
        <dbReference type="EMBL" id="RDE73672.1"/>
    </source>
</evidence>
<dbReference type="Proteomes" id="UP000253872">
    <property type="component" value="Unassembled WGS sequence"/>
</dbReference>
<reference evidence="8 9" key="1">
    <citation type="submission" date="2018-05" db="EMBL/GenBank/DDBJ databases">
        <title>Draft Genome Sequences for a Diverse set of 7 Haemophilus Species.</title>
        <authorList>
            <person name="Nichols M."/>
            <person name="Topaz N."/>
            <person name="Wang X."/>
            <person name="Wang X."/>
            <person name="Boxrud D."/>
        </authorList>
    </citation>
    <scope>NUCLEOTIDE SEQUENCE [LARGE SCALE GENOMIC DNA]</scope>
    <source>
        <strain evidence="8 9">C2002001239</strain>
    </source>
</reference>
<dbReference type="Pfam" id="PF10144">
    <property type="entry name" value="SMP_2"/>
    <property type="match status" value="1"/>
</dbReference>
<evidence type="ECO:0000256" key="5">
    <source>
        <dbReference type="ARBA" id="ARBA00022989"/>
    </source>
</evidence>
<dbReference type="STRING" id="1035839.GCA_000238795_00176"/>
<comment type="subcellular location">
    <subcellularLocation>
        <location evidence="1">Cell membrane</location>
    </subcellularLocation>
</comment>
<gene>
    <name evidence="8" type="ORF">DPV93_00505</name>
</gene>
<name>A0A369YFY6_9PAST</name>
<evidence type="ECO:0000256" key="2">
    <source>
        <dbReference type="ARBA" id="ARBA00005362"/>
    </source>
</evidence>
<evidence type="ECO:0000256" key="3">
    <source>
        <dbReference type="ARBA" id="ARBA00022475"/>
    </source>
</evidence>
<keyword evidence="6 7" id="KW-0472">Membrane</keyword>
<comment type="caution">
    <text evidence="8">The sequence shown here is derived from an EMBL/GenBank/DDBJ whole genome shotgun (WGS) entry which is preliminary data.</text>
</comment>
<proteinExistence type="inferred from homology"/>
<protein>
    <submittedName>
        <fullName evidence="8">Hemolysin regulation protein AhpA</fullName>
    </submittedName>
</protein>
<keyword evidence="3" id="KW-1003">Cell membrane</keyword>
<evidence type="ECO:0000313" key="9">
    <source>
        <dbReference type="Proteomes" id="UP000253872"/>
    </source>
</evidence>
<evidence type="ECO:0000256" key="1">
    <source>
        <dbReference type="ARBA" id="ARBA00004236"/>
    </source>
</evidence>
<feature type="transmembrane region" description="Helical" evidence="7">
    <location>
        <begin position="12"/>
        <end position="32"/>
    </location>
</feature>
<accession>A0A369YFY6</accession>
<evidence type="ECO:0000256" key="4">
    <source>
        <dbReference type="ARBA" id="ARBA00022692"/>
    </source>
</evidence>
<dbReference type="AlphaFoldDB" id="A0A369YFY6"/>
<dbReference type="RefSeq" id="WP_007524666.1">
    <property type="nucleotide sequence ID" value="NZ_QEPN01000001.1"/>
</dbReference>
<keyword evidence="4 7" id="KW-0812">Transmembrane</keyword>